<dbReference type="Pfam" id="PF00379">
    <property type="entry name" value="Chitin_bind_4"/>
    <property type="match status" value="1"/>
</dbReference>
<dbReference type="PROSITE" id="PS51155">
    <property type="entry name" value="CHIT_BIND_RR_2"/>
    <property type="match status" value="1"/>
</dbReference>
<feature type="chain" id="PRO_5007287290" evidence="3">
    <location>
        <begin position="19"/>
        <end position="275"/>
    </location>
</feature>
<feature type="signal peptide" evidence="3">
    <location>
        <begin position="1"/>
        <end position="18"/>
    </location>
</feature>
<dbReference type="Proteomes" id="UP000616769">
    <property type="component" value="Unassembled WGS sequence"/>
</dbReference>
<evidence type="ECO:0000313" key="5">
    <source>
        <dbReference type="EMBL" id="KPM03082.1"/>
    </source>
</evidence>
<reference evidence="5 8" key="1">
    <citation type="journal article" date="2015" name="Parasit. Vectors">
        <title>Draft genome of the scabies mite.</title>
        <authorList>
            <person name="Rider S.D.Jr."/>
            <person name="Morgan M.S."/>
            <person name="Arlian L.G."/>
        </authorList>
    </citation>
    <scope>NUCLEOTIDE SEQUENCE [LARGE SCALE GENOMIC DNA]</scope>
    <source>
        <strain evidence="5">Arlian Lab</strain>
    </source>
</reference>
<reference evidence="4" key="3">
    <citation type="submission" date="2020-01" db="EMBL/GenBank/DDBJ databases">
        <authorList>
            <person name="Korhonen P.K.K."/>
            <person name="Guangxu M.G."/>
            <person name="Wang T.W."/>
            <person name="Stroehlein A.J.S."/>
            <person name="Young N.D."/>
            <person name="Ang C.-S.A."/>
            <person name="Fernando D.W.F."/>
            <person name="Lu H.L."/>
            <person name="Taylor S.T."/>
            <person name="Ehtesham M.E.M."/>
            <person name="Najaraj S.H.N."/>
            <person name="Harsha G.H.G."/>
            <person name="Madugundu A.M."/>
            <person name="Renuse S.R."/>
            <person name="Holt D.H."/>
            <person name="Pandey A.P."/>
            <person name="Papenfuss A.P."/>
            <person name="Gasser R.B.G."/>
            <person name="Fischer K.F."/>
        </authorList>
    </citation>
    <scope>NUCLEOTIDE SEQUENCE</scope>
    <source>
        <strain evidence="4">SSS_KF_BRIS2020</strain>
    </source>
</reference>
<dbReference type="PROSITE" id="PS00233">
    <property type="entry name" value="CHIT_BIND_RR_1"/>
    <property type="match status" value="1"/>
</dbReference>
<evidence type="ECO:0000256" key="1">
    <source>
        <dbReference type="ARBA" id="ARBA00022460"/>
    </source>
</evidence>
<dbReference type="OrthoDB" id="8021718at2759"/>
<evidence type="ECO:0000256" key="3">
    <source>
        <dbReference type="SAM" id="SignalP"/>
    </source>
</evidence>
<dbReference type="PANTHER" id="PTHR10380:SF173">
    <property type="entry name" value="CUTICULAR PROTEIN 47EF, ISOFORM C-RELATED"/>
    <property type="match status" value="1"/>
</dbReference>
<protein>
    <submittedName>
        <fullName evidence="4">Cuticle protein 14 isoform a</fullName>
    </submittedName>
</protein>
<keyword evidence="3" id="KW-0732">Signal</keyword>
<evidence type="ECO:0000256" key="2">
    <source>
        <dbReference type="PROSITE-ProRule" id="PRU00497"/>
    </source>
</evidence>
<dbReference type="GO" id="GO:0062129">
    <property type="term" value="C:chitin-based extracellular matrix"/>
    <property type="evidence" value="ECO:0007669"/>
    <property type="project" value="TreeGrafter"/>
</dbReference>
<accession>A0A131ZW68</accession>
<dbReference type="GO" id="GO:0008010">
    <property type="term" value="F:structural constituent of chitin-based larval cuticle"/>
    <property type="evidence" value="ECO:0007669"/>
    <property type="project" value="TreeGrafter"/>
</dbReference>
<dbReference type="PANTHER" id="PTHR10380">
    <property type="entry name" value="CUTICLE PROTEIN"/>
    <property type="match status" value="1"/>
</dbReference>
<gene>
    <name evidence="5" type="ORF">QR98_0015120</name>
    <name evidence="4" type="ORF">SSS_6020</name>
</gene>
<evidence type="ECO:0000313" key="4">
    <source>
        <dbReference type="EMBL" id="KAF7494987.1"/>
    </source>
</evidence>
<dbReference type="Proteomes" id="UP000070412">
    <property type="component" value="Unassembled WGS sequence"/>
</dbReference>
<dbReference type="InterPro" id="IPR050468">
    <property type="entry name" value="Cuticle_Struct_Prot"/>
</dbReference>
<evidence type="ECO:0000313" key="8">
    <source>
        <dbReference type="Proteomes" id="UP000616769"/>
    </source>
</evidence>
<reference evidence="6" key="4">
    <citation type="submission" date="2022-06" db="UniProtKB">
        <authorList>
            <consortium name="EnsemblMetazoa"/>
        </authorList>
    </citation>
    <scope>IDENTIFICATION</scope>
</reference>
<name>A0A131ZW68_SARSC</name>
<dbReference type="InterPro" id="IPR031311">
    <property type="entry name" value="CHIT_BIND_RR_consensus"/>
</dbReference>
<dbReference type="EMBL" id="WVUK01000051">
    <property type="protein sequence ID" value="KAF7494987.1"/>
    <property type="molecule type" value="Genomic_DNA"/>
</dbReference>
<dbReference type="InterPro" id="IPR000618">
    <property type="entry name" value="Insect_cuticle"/>
</dbReference>
<reference evidence="7" key="2">
    <citation type="journal article" date="2020" name="PLoS Negl. Trop. Dis.">
        <title>High-quality nuclear genome for Sarcoptes scabiei-A critical resource for a neglected parasite.</title>
        <authorList>
            <person name="Korhonen P.K."/>
            <person name="Gasser R.B."/>
            <person name="Ma G."/>
            <person name="Wang T."/>
            <person name="Stroehlein A.J."/>
            <person name="Young N.D."/>
            <person name="Ang C.S."/>
            <person name="Fernando D.D."/>
            <person name="Lu H.C."/>
            <person name="Taylor S."/>
            <person name="Reynolds S.L."/>
            <person name="Mofiz E."/>
            <person name="Najaraj S.H."/>
            <person name="Gowda H."/>
            <person name="Madugundu A."/>
            <person name="Renuse S."/>
            <person name="Holt D."/>
            <person name="Pandey A."/>
            <person name="Papenfuss A.T."/>
            <person name="Fischer K."/>
        </authorList>
    </citation>
    <scope>NUCLEOTIDE SEQUENCE [LARGE SCALE GENOMIC DNA]</scope>
</reference>
<dbReference type="EMBL" id="JXLN01004026">
    <property type="protein sequence ID" value="KPM03082.1"/>
    <property type="molecule type" value="Genomic_DNA"/>
</dbReference>
<proteinExistence type="predicted"/>
<organism evidence="5 8">
    <name type="scientific">Sarcoptes scabiei</name>
    <name type="common">Itch mite</name>
    <name type="synonym">Acarus scabiei</name>
    <dbReference type="NCBI Taxonomy" id="52283"/>
    <lineage>
        <taxon>Eukaryota</taxon>
        <taxon>Metazoa</taxon>
        <taxon>Ecdysozoa</taxon>
        <taxon>Arthropoda</taxon>
        <taxon>Chelicerata</taxon>
        <taxon>Arachnida</taxon>
        <taxon>Acari</taxon>
        <taxon>Acariformes</taxon>
        <taxon>Sarcoptiformes</taxon>
        <taxon>Astigmata</taxon>
        <taxon>Psoroptidia</taxon>
        <taxon>Sarcoptoidea</taxon>
        <taxon>Sarcoptidae</taxon>
        <taxon>Sarcoptinae</taxon>
        <taxon>Sarcoptes</taxon>
    </lineage>
</organism>
<keyword evidence="7" id="KW-1185">Reference proteome</keyword>
<evidence type="ECO:0000313" key="7">
    <source>
        <dbReference type="Proteomes" id="UP000070412"/>
    </source>
</evidence>
<keyword evidence="1 2" id="KW-0193">Cuticle</keyword>
<dbReference type="AlphaFoldDB" id="A0A131ZW68"/>
<dbReference type="VEuPathDB" id="VectorBase:SSCA010099"/>
<sequence length="275" mass="29211">MKFFIVSLALCAATAVYANPAIVNTGHSAQFRSQDSLGNYAFGYNEDHATGGTFRRETGSPGLAHGSYGLRTIDGRVRVVNYVADGHGFRANIQTNEPGVEDQDPASVLINKAAAIVAPYINKNIAHEPMAPIAIQQSAEHATIAKYDAAPALIEPIPSAHGYSEGLIADKYEPSPMLMNHEPSMISQAEPLISKYEPAGPIIDAAPIVSKPIESAPVLSTYTTKTYASPAPILTSDSVYPIASALYEQGKADYAPGPLSYAGDKSLNVMPHLKK</sequence>
<dbReference type="EnsemblMetazoa" id="SSS_6020s_mrna">
    <property type="protein sequence ID" value="KAF7494987.1"/>
    <property type="gene ID" value="SSS_6020"/>
</dbReference>
<evidence type="ECO:0000313" key="6">
    <source>
        <dbReference type="EnsemblMetazoa" id="KAF7494987.1"/>
    </source>
</evidence>